<dbReference type="AlphaFoldDB" id="A0ABC9VTD5"/>
<dbReference type="EMBL" id="BAAFJT010000001">
    <property type="protein sequence ID" value="GAB0176106.1"/>
    <property type="molecule type" value="Genomic_DNA"/>
</dbReference>
<comment type="caution">
    <text evidence="2">The sequence shown here is derived from an EMBL/GenBank/DDBJ whole genome shotgun (WGS) entry which is preliminary data.</text>
</comment>
<proteinExistence type="predicted"/>
<accession>A0ABC9VTD5</accession>
<evidence type="ECO:0000313" key="2">
    <source>
        <dbReference type="EMBL" id="GAB0176106.1"/>
    </source>
</evidence>
<reference evidence="2 3" key="1">
    <citation type="submission" date="2024-06" db="EMBL/GenBank/DDBJ databases">
        <title>The draft genome of Grus japonensis, version 3.</title>
        <authorList>
            <person name="Nabeshima K."/>
            <person name="Suzuki S."/>
            <person name="Onuma M."/>
        </authorList>
    </citation>
    <scope>NUCLEOTIDE SEQUENCE [LARGE SCALE GENOMIC DNA]</scope>
    <source>
        <strain evidence="2 3">451A</strain>
    </source>
</reference>
<dbReference type="Proteomes" id="UP001623348">
    <property type="component" value="Unassembled WGS sequence"/>
</dbReference>
<keyword evidence="3" id="KW-1185">Reference proteome</keyword>
<gene>
    <name evidence="2" type="ORF">GRJ2_000075800</name>
</gene>
<feature type="region of interest" description="Disordered" evidence="1">
    <location>
        <begin position="110"/>
        <end position="163"/>
    </location>
</feature>
<organism evidence="2 3">
    <name type="scientific">Grus japonensis</name>
    <name type="common">Japanese crane</name>
    <name type="synonym">Red-crowned crane</name>
    <dbReference type="NCBI Taxonomy" id="30415"/>
    <lineage>
        <taxon>Eukaryota</taxon>
        <taxon>Metazoa</taxon>
        <taxon>Chordata</taxon>
        <taxon>Craniata</taxon>
        <taxon>Vertebrata</taxon>
        <taxon>Euteleostomi</taxon>
        <taxon>Archelosauria</taxon>
        <taxon>Archosauria</taxon>
        <taxon>Dinosauria</taxon>
        <taxon>Saurischia</taxon>
        <taxon>Theropoda</taxon>
        <taxon>Coelurosauria</taxon>
        <taxon>Aves</taxon>
        <taxon>Neognathae</taxon>
        <taxon>Neoaves</taxon>
        <taxon>Gruiformes</taxon>
        <taxon>Gruidae</taxon>
        <taxon>Grus</taxon>
    </lineage>
</organism>
<evidence type="ECO:0000256" key="1">
    <source>
        <dbReference type="SAM" id="MobiDB-lite"/>
    </source>
</evidence>
<name>A0ABC9VTD5_GRUJA</name>
<protein>
    <submittedName>
        <fullName evidence="2">Interleukin-15</fullName>
    </submittedName>
</protein>
<sequence length="163" mass="17652">MGSRNDGKDSNGTEASFPVSIAPNNSYSPAEADDETLYTLSKTEEDTKQGGVVDTLDGCAAFQRDHGNLEKWVDKHLKKFKQRNSITLPVSRGCDLLSTGKVTAGVMGPVLGSSAQERHKHSTKNTAEDHEDDEGIEAYKLCEEAERAGTGQYGEDSMPDGRE</sequence>
<evidence type="ECO:0000313" key="3">
    <source>
        <dbReference type="Proteomes" id="UP001623348"/>
    </source>
</evidence>
<feature type="region of interest" description="Disordered" evidence="1">
    <location>
        <begin position="1"/>
        <end position="35"/>
    </location>
</feature>
<feature type="compositionally biased region" description="Basic and acidic residues" evidence="1">
    <location>
        <begin position="1"/>
        <end position="11"/>
    </location>
</feature>